<keyword evidence="3" id="KW-1185">Reference proteome</keyword>
<evidence type="ECO:0000313" key="3">
    <source>
        <dbReference type="Proteomes" id="UP000634136"/>
    </source>
</evidence>
<keyword evidence="2" id="KW-0548">Nucleotidyltransferase</keyword>
<gene>
    <name evidence="2" type="ORF">G2W53_027288</name>
</gene>
<dbReference type="GO" id="GO:0003964">
    <property type="term" value="F:RNA-directed DNA polymerase activity"/>
    <property type="evidence" value="ECO:0007669"/>
    <property type="project" value="UniProtKB-KW"/>
</dbReference>
<feature type="domain" description="RNase H type-1" evidence="1">
    <location>
        <begin position="461"/>
        <end position="592"/>
    </location>
</feature>
<dbReference type="OrthoDB" id="1432268at2759"/>
<dbReference type="GO" id="GO:0004523">
    <property type="term" value="F:RNA-DNA hybrid ribonuclease activity"/>
    <property type="evidence" value="ECO:0007669"/>
    <property type="project" value="InterPro"/>
</dbReference>
<sequence>MPLIASFPTPGSLLTMRNPLFGSPRIPPPPPPSMKSTASRELNFSVVDHSGKYLGSLLGFKVSPIITFHTNYAILPAKTSKAIDKIIRDFFWNSSSNKNKIHTICWDKVCIPTSLGGLGIHLTKERNLSLITKLAWQVKSNPIPLWSKVVSQYLNPSCNSFSTTGKAIKKGYSYIASSSTSFISNGKNTNVWYDSWFSEDYLRSLIVGPLQKDEISINVNRFANDFGFWDWSRISFDLPVNIKNLITATPCFKDSPNDDVTSCNFLKNGVFSLNLMYNKLISYKRFIGSIVNPYKWIWQLKCHSRLKFFLWMCVNNDLPTKVTLLKRKVPISVTCSFCNLEDETASHIFRDCPLAQNIWHLSNCKVSFQSLNPFEEWIEDNCLQSSLETLSTPHNVLFIYTLWHIWLARIDIIFKNNFPSPVNIAKKSVASAVEFFHIAASNSVPPLGQTFSVNVKWSPPSFGWWKLNSDGACSGNPGPFAIGGLIRDHMGNWVKGFLGFVGQGIALKAELWAIFSGTKLAFDLGCNCLWIETDSLLACNLLLDTALSNLHEHWNLISSCRSVLQRFSEVKLSHTFREGNQCADLLAKSSLLKHDDYLVFQNLPPS</sequence>
<dbReference type="Pfam" id="PF13456">
    <property type="entry name" value="RVT_3"/>
    <property type="match status" value="1"/>
</dbReference>
<dbReference type="AlphaFoldDB" id="A0A834TGK7"/>
<dbReference type="EMBL" id="JAAIUW010000008">
    <property type="protein sequence ID" value="KAF7821833.1"/>
    <property type="molecule type" value="Genomic_DNA"/>
</dbReference>
<keyword evidence="2" id="KW-0695">RNA-directed DNA polymerase</keyword>
<evidence type="ECO:0000313" key="2">
    <source>
        <dbReference type="EMBL" id="KAF7821833.1"/>
    </source>
</evidence>
<evidence type="ECO:0000259" key="1">
    <source>
        <dbReference type="PROSITE" id="PS50879"/>
    </source>
</evidence>
<dbReference type="InterPro" id="IPR044730">
    <property type="entry name" value="RNase_H-like_dom_plant"/>
</dbReference>
<dbReference type="SUPFAM" id="SSF53098">
    <property type="entry name" value="Ribonuclease H-like"/>
    <property type="match status" value="1"/>
</dbReference>
<dbReference type="InterPro" id="IPR002156">
    <property type="entry name" value="RNaseH_domain"/>
</dbReference>
<dbReference type="GO" id="GO:0003676">
    <property type="term" value="F:nucleic acid binding"/>
    <property type="evidence" value="ECO:0007669"/>
    <property type="project" value="InterPro"/>
</dbReference>
<dbReference type="Proteomes" id="UP000634136">
    <property type="component" value="Unassembled WGS sequence"/>
</dbReference>
<reference evidence="2" key="1">
    <citation type="submission" date="2020-09" db="EMBL/GenBank/DDBJ databases">
        <title>Genome-Enabled Discovery of Anthraquinone Biosynthesis in Senna tora.</title>
        <authorList>
            <person name="Kang S.-H."/>
            <person name="Pandey R.P."/>
            <person name="Lee C.-M."/>
            <person name="Sim J.-S."/>
            <person name="Jeong J.-T."/>
            <person name="Choi B.-S."/>
            <person name="Jung M."/>
            <person name="Ginzburg D."/>
            <person name="Zhao K."/>
            <person name="Won S.Y."/>
            <person name="Oh T.-J."/>
            <person name="Yu Y."/>
            <person name="Kim N.-H."/>
            <person name="Lee O.R."/>
            <person name="Lee T.-H."/>
            <person name="Bashyal P."/>
            <person name="Kim T.-S."/>
            <person name="Lee W.-H."/>
            <person name="Kawkins C."/>
            <person name="Kim C.-K."/>
            <person name="Kim J.S."/>
            <person name="Ahn B.O."/>
            <person name="Rhee S.Y."/>
            <person name="Sohng J.K."/>
        </authorList>
    </citation>
    <scope>NUCLEOTIDE SEQUENCE</scope>
    <source>
        <tissue evidence="2">Leaf</tissue>
    </source>
</reference>
<dbReference type="PANTHER" id="PTHR47723:SF19">
    <property type="entry name" value="POLYNUCLEOTIDYL TRANSFERASE, RIBONUCLEASE H-LIKE SUPERFAMILY PROTEIN"/>
    <property type="match status" value="1"/>
</dbReference>
<proteinExistence type="predicted"/>
<dbReference type="PANTHER" id="PTHR47723">
    <property type="entry name" value="OS05G0353850 PROTEIN"/>
    <property type="match status" value="1"/>
</dbReference>
<dbReference type="CDD" id="cd06222">
    <property type="entry name" value="RNase_H_like"/>
    <property type="match status" value="1"/>
</dbReference>
<organism evidence="2 3">
    <name type="scientific">Senna tora</name>
    <dbReference type="NCBI Taxonomy" id="362788"/>
    <lineage>
        <taxon>Eukaryota</taxon>
        <taxon>Viridiplantae</taxon>
        <taxon>Streptophyta</taxon>
        <taxon>Embryophyta</taxon>
        <taxon>Tracheophyta</taxon>
        <taxon>Spermatophyta</taxon>
        <taxon>Magnoliopsida</taxon>
        <taxon>eudicotyledons</taxon>
        <taxon>Gunneridae</taxon>
        <taxon>Pentapetalae</taxon>
        <taxon>rosids</taxon>
        <taxon>fabids</taxon>
        <taxon>Fabales</taxon>
        <taxon>Fabaceae</taxon>
        <taxon>Caesalpinioideae</taxon>
        <taxon>Cassia clade</taxon>
        <taxon>Senna</taxon>
    </lineage>
</organism>
<dbReference type="InterPro" id="IPR026960">
    <property type="entry name" value="RVT-Znf"/>
</dbReference>
<comment type="caution">
    <text evidence="2">The sequence shown here is derived from an EMBL/GenBank/DDBJ whole genome shotgun (WGS) entry which is preliminary data.</text>
</comment>
<keyword evidence="2" id="KW-0808">Transferase</keyword>
<dbReference type="Gene3D" id="3.30.420.10">
    <property type="entry name" value="Ribonuclease H-like superfamily/Ribonuclease H"/>
    <property type="match status" value="1"/>
</dbReference>
<dbReference type="Pfam" id="PF13966">
    <property type="entry name" value="zf-RVT"/>
    <property type="match status" value="1"/>
</dbReference>
<dbReference type="InterPro" id="IPR036397">
    <property type="entry name" value="RNaseH_sf"/>
</dbReference>
<dbReference type="InterPro" id="IPR012337">
    <property type="entry name" value="RNaseH-like_sf"/>
</dbReference>
<protein>
    <submittedName>
        <fullName evidence="2">Reverse transcriptase</fullName>
    </submittedName>
</protein>
<dbReference type="PROSITE" id="PS50879">
    <property type="entry name" value="RNASE_H_1"/>
    <property type="match status" value="1"/>
</dbReference>
<dbReference type="InterPro" id="IPR053151">
    <property type="entry name" value="RNase_H-like"/>
</dbReference>
<name>A0A834TGK7_9FABA</name>
<accession>A0A834TGK7</accession>